<comment type="similarity">
    <text evidence="5">Belongs to the creatininase superfamily.</text>
</comment>
<evidence type="ECO:0000313" key="6">
    <source>
        <dbReference type="EMBL" id="MBJ7602569.1"/>
    </source>
</evidence>
<evidence type="ECO:0000256" key="4">
    <source>
        <dbReference type="ARBA" id="ARBA00022833"/>
    </source>
</evidence>
<dbReference type="Proteomes" id="UP000620075">
    <property type="component" value="Unassembled WGS sequence"/>
</dbReference>
<evidence type="ECO:0000256" key="1">
    <source>
        <dbReference type="ARBA" id="ARBA00001947"/>
    </source>
</evidence>
<dbReference type="PANTHER" id="PTHR35005:SF1">
    <property type="entry name" value="2-AMINO-5-FORMYLAMINO-6-RIBOSYLAMINOPYRIMIDIN-4(3H)-ONE 5'-MONOPHOSPHATE DEFORMYLASE"/>
    <property type="match status" value="1"/>
</dbReference>
<name>A0A934ND42_9BACT</name>
<dbReference type="EMBL" id="JAEKNQ010000020">
    <property type="protein sequence ID" value="MBJ7602569.1"/>
    <property type="molecule type" value="Genomic_DNA"/>
</dbReference>
<keyword evidence="2" id="KW-0479">Metal-binding</keyword>
<keyword evidence="3" id="KW-0378">Hydrolase</keyword>
<dbReference type="GO" id="GO:0009231">
    <property type="term" value="P:riboflavin biosynthetic process"/>
    <property type="evidence" value="ECO:0007669"/>
    <property type="project" value="TreeGrafter"/>
</dbReference>
<dbReference type="AlphaFoldDB" id="A0A934ND42"/>
<comment type="caution">
    <text evidence="6">The sequence shown here is derived from an EMBL/GenBank/DDBJ whole genome shotgun (WGS) entry which is preliminary data.</text>
</comment>
<dbReference type="Pfam" id="PF02633">
    <property type="entry name" value="Creatininase"/>
    <property type="match status" value="1"/>
</dbReference>
<organism evidence="6 7">
    <name type="scientific">Candidatus Dormiibacter inghamiae</name>
    <dbReference type="NCBI Taxonomy" id="3127013"/>
    <lineage>
        <taxon>Bacteria</taxon>
        <taxon>Bacillati</taxon>
        <taxon>Candidatus Dormiibacterota</taxon>
        <taxon>Candidatus Dormibacteria</taxon>
        <taxon>Candidatus Dormibacterales</taxon>
        <taxon>Candidatus Dormibacteraceae</taxon>
        <taxon>Candidatus Dormiibacter</taxon>
    </lineage>
</organism>
<protein>
    <submittedName>
        <fullName evidence="6">Creatininase family protein</fullName>
    </submittedName>
</protein>
<accession>A0A934ND42</accession>
<dbReference type="SUPFAM" id="SSF102215">
    <property type="entry name" value="Creatininase"/>
    <property type="match status" value="1"/>
</dbReference>
<gene>
    <name evidence="6" type="ORF">JF888_05175</name>
</gene>
<evidence type="ECO:0000256" key="5">
    <source>
        <dbReference type="ARBA" id="ARBA00024029"/>
    </source>
</evidence>
<keyword evidence="4" id="KW-0862">Zinc</keyword>
<dbReference type="InterPro" id="IPR003785">
    <property type="entry name" value="Creatininase/forma_Hydrolase"/>
</dbReference>
<comment type="cofactor">
    <cofactor evidence="1">
        <name>Zn(2+)</name>
        <dbReference type="ChEBI" id="CHEBI:29105"/>
    </cofactor>
</comment>
<evidence type="ECO:0000313" key="7">
    <source>
        <dbReference type="Proteomes" id="UP000620075"/>
    </source>
</evidence>
<dbReference type="GO" id="GO:0016811">
    <property type="term" value="F:hydrolase activity, acting on carbon-nitrogen (but not peptide) bonds, in linear amides"/>
    <property type="evidence" value="ECO:0007669"/>
    <property type="project" value="TreeGrafter"/>
</dbReference>
<evidence type="ECO:0000256" key="3">
    <source>
        <dbReference type="ARBA" id="ARBA00022801"/>
    </source>
</evidence>
<dbReference type="PANTHER" id="PTHR35005">
    <property type="entry name" value="3-DEHYDRO-SCYLLO-INOSOSE HYDROLASE"/>
    <property type="match status" value="1"/>
</dbReference>
<sequence length="135" mass="14102">MRELFIERLSWPEIEAAIRDGMTAAVICAASTEQHGPRLPEATDALLGAAYAEGLARRLGDALVAPVLRPACSEHHTAFSGSLTIPPYLLMTCSTTTSAHCAGTGSSGSCSCPAMVATIQCWSAGRPSGRTPTRQ</sequence>
<dbReference type="InterPro" id="IPR024087">
    <property type="entry name" value="Creatininase-like_sf"/>
</dbReference>
<reference evidence="6 7" key="1">
    <citation type="submission" date="2020-10" db="EMBL/GenBank/DDBJ databases">
        <title>Ca. Dormibacterota MAGs.</title>
        <authorList>
            <person name="Montgomery K."/>
        </authorList>
    </citation>
    <scope>NUCLEOTIDE SEQUENCE [LARGE SCALE GENOMIC DNA]</scope>
    <source>
        <strain evidence="6">SC8811_S16_3</strain>
    </source>
</reference>
<evidence type="ECO:0000256" key="2">
    <source>
        <dbReference type="ARBA" id="ARBA00022723"/>
    </source>
</evidence>
<dbReference type="Gene3D" id="3.40.50.10310">
    <property type="entry name" value="Creatininase"/>
    <property type="match status" value="1"/>
</dbReference>
<dbReference type="GO" id="GO:0046872">
    <property type="term" value="F:metal ion binding"/>
    <property type="evidence" value="ECO:0007669"/>
    <property type="project" value="UniProtKB-KW"/>
</dbReference>
<proteinExistence type="inferred from homology"/>